<feature type="domain" description="HTH luxR-type" evidence="4">
    <location>
        <begin position="145"/>
        <end position="210"/>
    </location>
</feature>
<dbReference type="Gene3D" id="3.40.50.2300">
    <property type="match status" value="1"/>
</dbReference>
<evidence type="ECO:0000259" key="4">
    <source>
        <dbReference type="PROSITE" id="PS50043"/>
    </source>
</evidence>
<dbReference type="InterPro" id="IPR001789">
    <property type="entry name" value="Sig_transdc_resp-reg_receiver"/>
</dbReference>
<accession>A0A1I5UB52</accession>
<dbReference type="PROSITE" id="PS50043">
    <property type="entry name" value="HTH_LUXR_2"/>
    <property type="match status" value="1"/>
</dbReference>
<protein>
    <submittedName>
        <fullName evidence="6">Two component transcriptional regulator, LuxR family</fullName>
    </submittedName>
</protein>
<dbReference type="Pfam" id="PF00072">
    <property type="entry name" value="Response_reg"/>
    <property type="match status" value="1"/>
</dbReference>
<dbReference type="InterPro" id="IPR000792">
    <property type="entry name" value="Tscrpt_reg_LuxR_C"/>
</dbReference>
<dbReference type="InterPro" id="IPR011006">
    <property type="entry name" value="CheY-like_superfamily"/>
</dbReference>
<keyword evidence="7" id="KW-1185">Reference proteome</keyword>
<dbReference type="GO" id="GO:0000160">
    <property type="term" value="P:phosphorelay signal transduction system"/>
    <property type="evidence" value="ECO:0007669"/>
    <property type="project" value="InterPro"/>
</dbReference>
<evidence type="ECO:0000256" key="1">
    <source>
        <dbReference type="ARBA" id="ARBA00022553"/>
    </source>
</evidence>
<gene>
    <name evidence="6" type="ORF">SAMN05216190_12474</name>
</gene>
<evidence type="ECO:0000313" key="6">
    <source>
        <dbReference type="EMBL" id="SFP92494.1"/>
    </source>
</evidence>
<evidence type="ECO:0000313" key="7">
    <source>
        <dbReference type="Proteomes" id="UP000198784"/>
    </source>
</evidence>
<feature type="domain" description="Response regulatory" evidence="5">
    <location>
        <begin position="6"/>
        <end position="121"/>
    </location>
</feature>
<dbReference type="PROSITE" id="PS00622">
    <property type="entry name" value="HTH_LUXR_1"/>
    <property type="match status" value="1"/>
</dbReference>
<dbReference type="SUPFAM" id="SSF46894">
    <property type="entry name" value="C-terminal effector domain of the bipartite response regulators"/>
    <property type="match status" value="1"/>
</dbReference>
<name>A0A1I5UB52_9PSED</name>
<dbReference type="InterPro" id="IPR039420">
    <property type="entry name" value="WalR-like"/>
</dbReference>
<dbReference type="GO" id="GO:0006355">
    <property type="term" value="P:regulation of DNA-templated transcription"/>
    <property type="evidence" value="ECO:0007669"/>
    <property type="project" value="InterPro"/>
</dbReference>
<keyword evidence="1 3" id="KW-0597">Phosphoprotein</keyword>
<dbReference type="PANTHER" id="PTHR43214:SF43">
    <property type="entry name" value="TWO-COMPONENT RESPONSE REGULATOR"/>
    <property type="match status" value="1"/>
</dbReference>
<dbReference type="GO" id="GO:0003677">
    <property type="term" value="F:DNA binding"/>
    <property type="evidence" value="ECO:0007669"/>
    <property type="project" value="UniProtKB-KW"/>
</dbReference>
<dbReference type="CDD" id="cd17535">
    <property type="entry name" value="REC_NarL-like"/>
    <property type="match status" value="1"/>
</dbReference>
<organism evidence="6 7">
    <name type="scientific">Pseudomonas borbori</name>
    <dbReference type="NCBI Taxonomy" id="289003"/>
    <lineage>
        <taxon>Bacteria</taxon>
        <taxon>Pseudomonadati</taxon>
        <taxon>Pseudomonadota</taxon>
        <taxon>Gammaproteobacteria</taxon>
        <taxon>Pseudomonadales</taxon>
        <taxon>Pseudomonadaceae</taxon>
        <taxon>Pseudomonas</taxon>
    </lineage>
</organism>
<keyword evidence="2" id="KW-0238">DNA-binding</keyword>
<evidence type="ECO:0000256" key="2">
    <source>
        <dbReference type="ARBA" id="ARBA00023125"/>
    </source>
</evidence>
<dbReference type="PANTHER" id="PTHR43214">
    <property type="entry name" value="TWO-COMPONENT RESPONSE REGULATOR"/>
    <property type="match status" value="1"/>
</dbReference>
<dbReference type="PRINTS" id="PR00038">
    <property type="entry name" value="HTHLUXR"/>
</dbReference>
<dbReference type="Pfam" id="PF00196">
    <property type="entry name" value="GerE"/>
    <property type="match status" value="1"/>
</dbReference>
<evidence type="ECO:0000259" key="5">
    <source>
        <dbReference type="PROSITE" id="PS50110"/>
    </source>
</evidence>
<dbReference type="RefSeq" id="WP_090503163.1">
    <property type="nucleotide sequence ID" value="NZ_FOWX01000024.1"/>
</dbReference>
<dbReference type="SUPFAM" id="SSF52172">
    <property type="entry name" value="CheY-like"/>
    <property type="match status" value="1"/>
</dbReference>
<sequence length="237" mass="26225">MSSRIRICIVDDHPLLRQGVVAALRRVAEFEVVEQGGSADEAKAIAIKHMPDVILMDVNMPGDSFAAVRSIVSATPTVKVMMLTVSESEDDAYTALEAGAKGYVLKGISGPELVQAIKNVALGQTFITPGFASKLISNLKKHNDDEKSVAELTHREEQIIREVANGLTNREVAEKFSLSEKTVKHYMTSVMQKLHARNRVEAVTAIRLHWKNEHLSRVKPRQVSQRLLPTPPDRDVN</sequence>
<dbReference type="InterPro" id="IPR058245">
    <property type="entry name" value="NreC/VraR/RcsB-like_REC"/>
</dbReference>
<dbReference type="InterPro" id="IPR016032">
    <property type="entry name" value="Sig_transdc_resp-reg_C-effctor"/>
</dbReference>
<feature type="modified residue" description="4-aspartylphosphate" evidence="3">
    <location>
        <position position="57"/>
    </location>
</feature>
<reference evidence="7" key="1">
    <citation type="submission" date="2016-10" db="EMBL/GenBank/DDBJ databases">
        <authorList>
            <person name="Varghese N."/>
            <person name="Submissions S."/>
        </authorList>
    </citation>
    <scope>NUCLEOTIDE SEQUENCE [LARGE SCALE GENOMIC DNA]</scope>
    <source>
        <strain evidence="7">DSM 17834</strain>
    </source>
</reference>
<dbReference type="SMART" id="SM00448">
    <property type="entry name" value="REC"/>
    <property type="match status" value="1"/>
</dbReference>
<dbReference type="AlphaFoldDB" id="A0A1I5UB52"/>
<dbReference type="CDD" id="cd06170">
    <property type="entry name" value="LuxR_C_like"/>
    <property type="match status" value="1"/>
</dbReference>
<dbReference type="STRING" id="289003.SAMN05216190_12474"/>
<dbReference type="EMBL" id="FOWX01000024">
    <property type="protein sequence ID" value="SFP92494.1"/>
    <property type="molecule type" value="Genomic_DNA"/>
</dbReference>
<dbReference type="OrthoDB" id="9796655at2"/>
<dbReference type="SMART" id="SM00421">
    <property type="entry name" value="HTH_LUXR"/>
    <property type="match status" value="1"/>
</dbReference>
<dbReference type="PROSITE" id="PS50110">
    <property type="entry name" value="RESPONSE_REGULATORY"/>
    <property type="match status" value="1"/>
</dbReference>
<evidence type="ECO:0000256" key="3">
    <source>
        <dbReference type="PROSITE-ProRule" id="PRU00169"/>
    </source>
</evidence>
<dbReference type="Proteomes" id="UP000198784">
    <property type="component" value="Unassembled WGS sequence"/>
</dbReference>
<proteinExistence type="predicted"/>